<dbReference type="RefSeq" id="WP_076471695.1">
    <property type="nucleotide sequence ID" value="NZ_FTNF01000012.1"/>
</dbReference>
<dbReference type="STRING" id="1198245.SAMN05444858_1128"/>
<name>A0A1N7BYY4_9ACTN</name>
<keyword evidence="5" id="KW-1185">Reference proteome</keyword>
<dbReference type="GO" id="GO:0016614">
    <property type="term" value="F:oxidoreductase activity, acting on CH-OH group of donors"/>
    <property type="evidence" value="ECO:0007669"/>
    <property type="project" value="UniProtKB-ARBA"/>
</dbReference>
<evidence type="ECO:0000256" key="1">
    <source>
        <dbReference type="ARBA" id="ARBA00006484"/>
    </source>
</evidence>
<dbReference type="InterPro" id="IPR036291">
    <property type="entry name" value="NAD(P)-bd_dom_sf"/>
</dbReference>
<feature type="compositionally biased region" description="Basic and acidic residues" evidence="3">
    <location>
        <begin position="38"/>
        <end position="51"/>
    </location>
</feature>
<dbReference type="FunFam" id="3.40.50.720:FF:000084">
    <property type="entry name" value="Short-chain dehydrogenase reductase"/>
    <property type="match status" value="1"/>
</dbReference>
<dbReference type="SUPFAM" id="SSF51735">
    <property type="entry name" value="NAD(P)-binding Rossmann-fold domains"/>
    <property type="match status" value="1"/>
</dbReference>
<accession>A0A1N7BYY4</accession>
<evidence type="ECO:0000313" key="4">
    <source>
        <dbReference type="EMBL" id="SIR56522.1"/>
    </source>
</evidence>
<dbReference type="PRINTS" id="PR00081">
    <property type="entry name" value="GDHRDH"/>
</dbReference>
<dbReference type="EMBL" id="FTNF01000012">
    <property type="protein sequence ID" value="SIR56522.1"/>
    <property type="molecule type" value="Genomic_DNA"/>
</dbReference>
<feature type="compositionally biased region" description="Polar residues" evidence="3">
    <location>
        <begin position="8"/>
        <end position="29"/>
    </location>
</feature>
<dbReference type="InterPro" id="IPR020904">
    <property type="entry name" value="Sc_DH/Rdtase_CS"/>
</dbReference>
<gene>
    <name evidence="4" type="ORF">SAMN05444858_1128</name>
</gene>
<dbReference type="PRINTS" id="PR00080">
    <property type="entry name" value="SDRFAMILY"/>
</dbReference>
<dbReference type="Proteomes" id="UP000186004">
    <property type="component" value="Unassembled WGS sequence"/>
</dbReference>
<dbReference type="Pfam" id="PF13561">
    <property type="entry name" value="adh_short_C2"/>
    <property type="match status" value="1"/>
</dbReference>
<evidence type="ECO:0000256" key="3">
    <source>
        <dbReference type="SAM" id="MobiDB-lite"/>
    </source>
</evidence>
<sequence>MSEDQYTRQDPASQYGQRSGQPKQQQTPPGATAGMVPRPDHGEQSYRGSDRLAGKRALITGGDSGIGKAVAIAFAREGADVLISYLGAEEDADARDTVRLVEEAGRRGVAVRGDITDERHCRALVERAVADLGGLDLLVNVAGYQMSQDKGILGVSSEQFDRVMKTNLYALFWLCKAAVPHLSEGSVIINTSSIQAYEPSPQLLDYATTKAGIANFTKALAADLADRGIRVNAVAPGAVWTPLIPATMPEGAVESFGQNSPIGRPGQPAELAPAYVFFAAQESSFVTGEVLGVTGGRPIT</sequence>
<evidence type="ECO:0008006" key="6">
    <source>
        <dbReference type="Google" id="ProtNLM"/>
    </source>
</evidence>
<dbReference type="PROSITE" id="PS00061">
    <property type="entry name" value="ADH_SHORT"/>
    <property type="match status" value="1"/>
</dbReference>
<dbReference type="Gene3D" id="3.40.50.720">
    <property type="entry name" value="NAD(P)-binding Rossmann-like Domain"/>
    <property type="match status" value="1"/>
</dbReference>
<dbReference type="InterPro" id="IPR002347">
    <property type="entry name" value="SDR_fam"/>
</dbReference>
<dbReference type="AlphaFoldDB" id="A0A1N7BYY4"/>
<protein>
    <recommendedName>
        <fullName evidence="6">NAD(P)-dependent dehydrogenase, short-chain alcohol dehydrogenase family</fullName>
    </recommendedName>
</protein>
<keyword evidence="2" id="KW-0560">Oxidoreductase</keyword>
<feature type="region of interest" description="Disordered" evidence="3">
    <location>
        <begin position="1"/>
        <end position="51"/>
    </location>
</feature>
<dbReference type="PANTHER" id="PTHR48107">
    <property type="entry name" value="NADPH-DEPENDENT ALDEHYDE REDUCTASE-LIKE PROTEIN, CHLOROPLASTIC-RELATED"/>
    <property type="match status" value="1"/>
</dbReference>
<comment type="similarity">
    <text evidence="1">Belongs to the short-chain dehydrogenases/reductases (SDR) family.</text>
</comment>
<dbReference type="OrthoDB" id="9809287at2"/>
<organism evidence="4 5">
    <name type="scientific">Micromonospora avicenniae</name>
    <dbReference type="NCBI Taxonomy" id="1198245"/>
    <lineage>
        <taxon>Bacteria</taxon>
        <taxon>Bacillati</taxon>
        <taxon>Actinomycetota</taxon>
        <taxon>Actinomycetes</taxon>
        <taxon>Micromonosporales</taxon>
        <taxon>Micromonosporaceae</taxon>
        <taxon>Micromonospora</taxon>
    </lineage>
</organism>
<dbReference type="PANTHER" id="PTHR48107:SF16">
    <property type="entry name" value="NADPH-DEPENDENT ALDEHYDE REDUCTASE 1, CHLOROPLASTIC"/>
    <property type="match status" value="1"/>
</dbReference>
<proteinExistence type="inferred from homology"/>
<evidence type="ECO:0000256" key="2">
    <source>
        <dbReference type="ARBA" id="ARBA00023002"/>
    </source>
</evidence>
<reference evidence="4 5" key="1">
    <citation type="submission" date="2017-01" db="EMBL/GenBank/DDBJ databases">
        <authorList>
            <person name="Mah S.A."/>
            <person name="Swanson W.J."/>
            <person name="Moy G.W."/>
            <person name="Vacquier V.D."/>
        </authorList>
    </citation>
    <scope>NUCLEOTIDE SEQUENCE [LARGE SCALE GENOMIC DNA]</scope>
    <source>
        <strain evidence="4 5">DSM 45758</strain>
    </source>
</reference>
<evidence type="ECO:0000313" key="5">
    <source>
        <dbReference type="Proteomes" id="UP000186004"/>
    </source>
</evidence>